<comment type="caution">
    <text evidence="4">The sequence shown here is derived from an EMBL/GenBank/DDBJ whole genome shotgun (WGS) entry which is preliminary data.</text>
</comment>
<feature type="transmembrane region" description="Helical" evidence="1">
    <location>
        <begin position="136"/>
        <end position="158"/>
    </location>
</feature>
<evidence type="ECO:0000256" key="1">
    <source>
        <dbReference type="SAM" id="Phobius"/>
    </source>
</evidence>
<reference evidence="2" key="4">
    <citation type="submission" date="2022-06" db="EMBL/GenBank/DDBJ databases">
        <title>Isolation of gut microbiota from human fecal samples.</title>
        <authorList>
            <person name="Pamer E.G."/>
            <person name="Barat B."/>
            <person name="Waligurski E."/>
            <person name="Medina S."/>
            <person name="Paddock L."/>
            <person name="Mostad J."/>
        </authorList>
    </citation>
    <scope>NUCLEOTIDE SEQUENCE</scope>
    <source>
        <strain evidence="2">DFI.7.96</strain>
    </source>
</reference>
<dbReference type="Proteomes" id="UP001205063">
    <property type="component" value="Unassembled WGS sequence"/>
</dbReference>
<keyword evidence="1" id="KW-0472">Membrane</keyword>
<reference evidence="4" key="2">
    <citation type="submission" date="2016-11" db="EMBL/GenBank/DDBJ databases">
        <authorList>
            <person name="Varghese N."/>
            <person name="Submissions S."/>
        </authorList>
    </citation>
    <scope>NUCLEOTIDE SEQUENCE</scope>
    <source>
        <strain evidence="4">DSM 4029</strain>
    </source>
</reference>
<feature type="transmembrane region" description="Helical" evidence="1">
    <location>
        <begin position="110"/>
        <end position="130"/>
    </location>
</feature>
<keyword evidence="6" id="KW-1185">Reference proteome</keyword>
<proteinExistence type="predicted"/>
<dbReference type="RefSeq" id="WP_021660475.1">
    <property type="nucleotide sequence ID" value="NZ_FQVY01000002.1"/>
</dbReference>
<dbReference type="AlphaFoldDB" id="A0AAQ1ME10"/>
<reference evidence="3 6" key="3">
    <citation type="journal article" date="2019" name="Nat. Med.">
        <title>A library of human gut bacterial isolates paired with longitudinal multiomics data enables mechanistic microbiome research.</title>
        <authorList>
            <person name="Poyet M."/>
            <person name="Groussin M."/>
            <person name="Gibbons S.M."/>
            <person name="Avila-Pacheco J."/>
            <person name="Jiang X."/>
            <person name="Kearney S.M."/>
            <person name="Perrotta A.R."/>
            <person name="Berdy B."/>
            <person name="Zhao S."/>
            <person name="Lieberman T.D."/>
            <person name="Swanson P.K."/>
            <person name="Smith M."/>
            <person name="Roesemann S."/>
            <person name="Alexander J.E."/>
            <person name="Rich S.A."/>
            <person name="Livny J."/>
            <person name="Vlamakis H."/>
            <person name="Clish C."/>
            <person name="Bullock K."/>
            <person name="Deik A."/>
            <person name="Scott J."/>
            <person name="Pierce K.A."/>
            <person name="Xavier R.J."/>
            <person name="Alm E.J."/>
        </authorList>
    </citation>
    <scope>NUCLEOTIDE SEQUENCE [LARGE SCALE GENOMIC DNA]</scope>
    <source>
        <strain evidence="3 6">BIOML-A2</strain>
    </source>
</reference>
<reference evidence="5" key="1">
    <citation type="submission" date="2016-11" db="EMBL/GenBank/DDBJ databases">
        <authorList>
            <person name="Jaros S."/>
            <person name="Januszkiewicz K."/>
            <person name="Wedrychowicz H."/>
        </authorList>
    </citation>
    <scope>NUCLEOTIDE SEQUENCE [LARGE SCALE GENOMIC DNA]</scope>
    <source>
        <strain evidence="5">DSM 4029</strain>
    </source>
</reference>
<evidence type="ECO:0000313" key="4">
    <source>
        <dbReference type="EMBL" id="SHG20393.1"/>
    </source>
</evidence>
<name>A0AAQ1ME10_9FIRM</name>
<keyword evidence="1" id="KW-0812">Transmembrane</keyword>
<evidence type="ECO:0000313" key="3">
    <source>
        <dbReference type="EMBL" id="MZL68192.1"/>
    </source>
</evidence>
<sequence length="164" mass="18019">MRIRYRYNRFQRIWETGGLACLGLCALCLGINWQRVAAEGLPTSARIGGVAYLALTVFQGFTAVFAHPEPEGKPQKPIYQRPELTLWGTPLRYDGNSDWGYYVRRMDAAVILRAAVAAVFAPAVIAAAFGAPLGRWYVTAGLIVMALFLGYAIARLLGPAQRRG</sequence>
<feature type="transmembrane region" description="Helical" evidence="1">
    <location>
        <begin position="48"/>
        <end position="66"/>
    </location>
</feature>
<dbReference type="EMBL" id="JANGAB010000007">
    <property type="protein sequence ID" value="MCQ4950264.1"/>
    <property type="molecule type" value="Genomic_DNA"/>
</dbReference>
<dbReference type="EMBL" id="FQVY01000002">
    <property type="protein sequence ID" value="SHG20393.1"/>
    <property type="molecule type" value="Genomic_DNA"/>
</dbReference>
<evidence type="ECO:0000313" key="5">
    <source>
        <dbReference type="Proteomes" id="UP000184089"/>
    </source>
</evidence>
<protein>
    <submittedName>
        <fullName evidence="4">Uncharacterized protein</fullName>
    </submittedName>
</protein>
<evidence type="ECO:0000313" key="2">
    <source>
        <dbReference type="EMBL" id="MCQ4950264.1"/>
    </source>
</evidence>
<dbReference type="EMBL" id="WWVX01000001">
    <property type="protein sequence ID" value="MZL68192.1"/>
    <property type="molecule type" value="Genomic_DNA"/>
</dbReference>
<evidence type="ECO:0000313" key="6">
    <source>
        <dbReference type="Proteomes" id="UP000474718"/>
    </source>
</evidence>
<gene>
    <name evidence="3" type="ORF">GT747_00185</name>
    <name evidence="2" type="ORF">NE646_11380</name>
    <name evidence="4" type="ORF">SAMN05444424_1861</name>
</gene>
<accession>A0AAQ1ME10</accession>
<keyword evidence="1" id="KW-1133">Transmembrane helix</keyword>
<dbReference type="Proteomes" id="UP000474718">
    <property type="component" value="Unassembled WGS sequence"/>
</dbReference>
<dbReference type="Proteomes" id="UP000184089">
    <property type="component" value="Unassembled WGS sequence"/>
</dbReference>
<organism evidence="4 5">
    <name type="scientific">Bittarella massiliensis</name>
    <name type="common">ex Durand et al. 2017</name>
    <dbReference type="NCBI Taxonomy" id="1720313"/>
    <lineage>
        <taxon>Bacteria</taxon>
        <taxon>Bacillati</taxon>
        <taxon>Bacillota</taxon>
        <taxon>Clostridia</taxon>
        <taxon>Eubacteriales</taxon>
        <taxon>Oscillospiraceae</taxon>
        <taxon>Bittarella (ex Durand et al. 2017)</taxon>
    </lineage>
</organism>